<name>A0AAD7EA66_9AGAR</name>
<evidence type="ECO:0000313" key="3">
    <source>
        <dbReference type="Proteomes" id="UP001218218"/>
    </source>
</evidence>
<accession>A0AAD7EA66</accession>
<organism evidence="2 3">
    <name type="scientific">Mycena albidolilacea</name>
    <dbReference type="NCBI Taxonomy" id="1033008"/>
    <lineage>
        <taxon>Eukaryota</taxon>
        <taxon>Fungi</taxon>
        <taxon>Dikarya</taxon>
        <taxon>Basidiomycota</taxon>
        <taxon>Agaricomycotina</taxon>
        <taxon>Agaricomycetes</taxon>
        <taxon>Agaricomycetidae</taxon>
        <taxon>Agaricales</taxon>
        <taxon>Marasmiineae</taxon>
        <taxon>Mycenaceae</taxon>
        <taxon>Mycena</taxon>
    </lineage>
</organism>
<gene>
    <name evidence="2" type="ORF">DFH08DRAFT_825366</name>
</gene>
<protein>
    <submittedName>
        <fullName evidence="2">Uncharacterized protein</fullName>
    </submittedName>
</protein>
<evidence type="ECO:0000256" key="1">
    <source>
        <dbReference type="SAM" id="MobiDB-lite"/>
    </source>
</evidence>
<feature type="compositionally biased region" description="Polar residues" evidence="1">
    <location>
        <begin position="85"/>
        <end position="99"/>
    </location>
</feature>
<dbReference type="EMBL" id="JARIHO010000100">
    <property type="protein sequence ID" value="KAJ7304605.1"/>
    <property type="molecule type" value="Genomic_DNA"/>
</dbReference>
<keyword evidence="3" id="KW-1185">Reference proteome</keyword>
<dbReference type="AlphaFoldDB" id="A0AAD7EA66"/>
<proteinExistence type="predicted"/>
<reference evidence="2" key="1">
    <citation type="submission" date="2023-03" db="EMBL/GenBank/DDBJ databases">
        <title>Massive genome expansion in bonnet fungi (Mycena s.s.) driven by repeated elements and novel gene families across ecological guilds.</title>
        <authorList>
            <consortium name="Lawrence Berkeley National Laboratory"/>
            <person name="Harder C.B."/>
            <person name="Miyauchi S."/>
            <person name="Viragh M."/>
            <person name="Kuo A."/>
            <person name="Thoen E."/>
            <person name="Andreopoulos B."/>
            <person name="Lu D."/>
            <person name="Skrede I."/>
            <person name="Drula E."/>
            <person name="Henrissat B."/>
            <person name="Morin E."/>
            <person name="Kohler A."/>
            <person name="Barry K."/>
            <person name="LaButti K."/>
            <person name="Morin E."/>
            <person name="Salamov A."/>
            <person name="Lipzen A."/>
            <person name="Mereny Z."/>
            <person name="Hegedus B."/>
            <person name="Baldrian P."/>
            <person name="Stursova M."/>
            <person name="Weitz H."/>
            <person name="Taylor A."/>
            <person name="Grigoriev I.V."/>
            <person name="Nagy L.G."/>
            <person name="Martin F."/>
            <person name="Kauserud H."/>
        </authorList>
    </citation>
    <scope>NUCLEOTIDE SEQUENCE</scope>
    <source>
        <strain evidence="2">CBHHK002</strain>
    </source>
</reference>
<evidence type="ECO:0000313" key="2">
    <source>
        <dbReference type="EMBL" id="KAJ7304605.1"/>
    </source>
</evidence>
<dbReference type="Proteomes" id="UP001218218">
    <property type="component" value="Unassembled WGS sequence"/>
</dbReference>
<feature type="region of interest" description="Disordered" evidence="1">
    <location>
        <begin position="61"/>
        <end position="99"/>
    </location>
</feature>
<sequence>MSWPRIEREFPVVLAQWRDTTRFLRVGYPLPGLGGHVMKITVTRIGTETLHNGKQRVTHLLRQSLESNGVPTDPKSENRQKDRYTQQTRPSPESNGCPRSTEQLDIVYSPWVRAIRYPALVWWPQYLLNTDFTLEVVQNWSEFSSVEPKLEDWHTMAWPQIERASQWYSGFEPYTFPRGGSSANRPCYQSGKMAQRRVFGCVKLGLRWRHEEEKET</sequence>
<comment type="caution">
    <text evidence="2">The sequence shown here is derived from an EMBL/GenBank/DDBJ whole genome shotgun (WGS) entry which is preliminary data.</text>
</comment>
<feature type="compositionally biased region" description="Basic and acidic residues" evidence="1">
    <location>
        <begin position="74"/>
        <end position="84"/>
    </location>
</feature>